<keyword evidence="2" id="KW-1185">Reference proteome</keyword>
<evidence type="ECO:0000313" key="1">
    <source>
        <dbReference type="EMBL" id="KAJ1177791.1"/>
    </source>
</evidence>
<sequence length="300" mass="33820">MLLEWRAGCTSGPLKRGPAEHVAQQVGHSLQRAVAQLPTLGGLVPSPLVNWLSEAGDSGAAHQLPYRQRCMAICYNPWADGDLEHLCGPGRIPKRNTVIKMGGGAVPQKEPWPIQTSHVECEKLKRCLKSTGCLCSLKRELAQLEQEHMHGTDSQTLGRIHAKLAEFRDTALAEIQHLGRYATAHSYWEGERPGSVLANVIHPNRERSMIIAVQAEDGSEIREPELIATRFRDYYESLYTSRVALDLEELMDYCCVMEFLTYVHMPRILHSGERRLAEREDARRRWARECFCAALLPNLC</sequence>
<accession>A0AAV7TNK9</accession>
<proteinExistence type="predicted"/>
<dbReference type="Proteomes" id="UP001066276">
    <property type="component" value="Chromosome 3_2"/>
</dbReference>
<protein>
    <submittedName>
        <fullName evidence="1">Uncharacterized protein</fullName>
    </submittedName>
</protein>
<organism evidence="1 2">
    <name type="scientific">Pleurodeles waltl</name>
    <name type="common">Iberian ribbed newt</name>
    <dbReference type="NCBI Taxonomy" id="8319"/>
    <lineage>
        <taxon>Eukaryota</taxon>
        <taxon>Metazoa</taxon>
        <taxon>Chordata</taxon>
        <taxon>Craniata</taxon>
        <taxon>Vertebrata</taxon>
        <taxon>Euteleostomi</taxon>
        <taxon>Amphibia</taxon>
        <taxon>Batrachia</taxon>
        <taxon>Caudata</taxon>
        <taxon>Salamandroidea</taxon>
        <taxon>Salamandridae</taxon>
        <taxon>Pleurodelinae</taxon>
        <taxon>Pleurodeles</taxon>
    </lineage>
</organism>
<dbReference type="AlphaFoldDB" id="A0AAV7TNK9"/>
<dbReference type="EMBL" id="JANPWB010000006">
    <property type="protein sequence ID" value="KAJ1177791.1"/>
    <property type="molecule type" value="Genomic_DNA"/>
</dbReference>
<reference evidence="1" key="1">
    <citation type="journal article" date="2022" name="bioRxiv">
        <title>Sequencing and chromosome-scale assembly of the giantPleurodeles waltlgenome.</title>
        <authorList>
            <person name="Brown T."/>
            <person name="Elewa A."/>
            <person name="Iarovenko S."/>
            <person name="Subramanian E."/>
            <person name="Araus A.J."/>
            <person name="Petzold A."/>
            <person name="Susuki M."/>
            <person name="Suzuki K.-i.T."/>
            <person name="Hayashi T."/>
            <person name="Toyoda A."/>
            <person name="Oliveira C."/>
            <person name="Osipova E."/>
            <person name="Leigh N.D."/>
            <person name="Simon A."/>
            <person name="Yun M.H."/>
        </authorList>
    </citation>
    <scope>NUCLEOTIDE SEQUENCE</scope>
    <source>
        <strain evidence="1">20211129_DDA</strain>
        <tissue evidence="1">Liver</tissue>
    </source>
</reference>
<gene>
    <name evidence="1" type="ORF">NDU88_003043</name>
</gene>
<name>A0AAV7TNK9_PLEWA</name>
<comment type="caution">
    <text evidence="1">The sequence shown here is derived from an EMBL/GenBank/DDBJ whole genome shotgun (WGS) entry which is preliminary data.</text>
</comment>
<evidence type="ECO:0000313" key="2">
    <source>
        <dbReference type="Proteomes" id="UP001066276"/>
    </source>
</evidence>